<sequence>MTESQTVMLCTPGMLAVPTEDVSAIGTQLGLLCLLRT</sequence>
<dbReference type="EMBL" id="CH473947">
    <property type="protein sequence ID" value="EDM03532.1"/>
    <property type="molecule type" value="Genomic_DNA"/>
</dbReference>
<dbReference type="AlphaFoldDB" id="A6HBX8"/>
<organism evidence="1 2">
    <name type="scientific">Rattus norvegicus</name>
    <name type="common">Rat</name>
    <dbReference type="NCBI Taxonomy" id="10116"/>
    <lineage>
        <taxon>Eukaryota</taxon>
        <taxon>Metazoa</taxon>
        <taxon>Chordata</taxon>
        <taxon>Craniata</taxon>
        <taxon>Vertebrata</taxon>
        <taxon>Euteleostomi</taxon>
        <taxon>Mammalia</taxon>
        <taxon>Eutheria</taxon>
        <taxon>Euarchontoglires</taxon>
        <taxon>Glires</taxon>
        <taxon>Rodentia</taxon>
        <taxon>Myomorpha</taxon>
        <taxon>Muroidea</taxon>
        <taxon>Muridae</taxon>
        <taxon>Murinae</taxon>
        <taxon>Rattus</taxon>
    </lineage>
</organism>
<protein>
    <submittedName>
        <fullName evidence="1">RCG62095</fullName>
    </submittedName>
</protein>
<evidence type="ECO:0000313" key="2">
    <source>
        <dbReference type="Proteomes" id="UP000234681"/>
    </source>
</evidence>
<reference evidence="2" key="1">
    <citation type="submission" date="2005-09" db="EMBL/GenBank/DDBJ databases">
        <authorList>
            <person name="Mural R.J."/>
            <person name="Li P.W."/>
            <person name="Adams M.D."/>
            <person name="Amanatides P.G."/>
            <person name="Baden-Tillson H."/>
            <person name="Barnstead M."/>
            <person name="Chin S.H."/>
            <person name="Dew I."/>
            <person name="Evans C.A."/>
            <person name="Ferriera S."/>
            <person name="Flanigan M."/>
            <person name="Fosler C."/>
            <person name="Glodek A."/>
            <person name="Gu Z."/>
            <person name="Holt R.A."/>
            <person name="Jennings D."/>
            <person name="Kraft C.L."/>
            <person name="Lu F."/>
            <person name="Nguyen T."/>
            <person name="Nusskern D.R."/>
            <person name="Pfannkoch C.M."/>
            <person name="Sitter C."/>
            <person name="Sutton G.G."/>
            <person name="Venter J.C."/>
            <person name="Wang Z."/>
            <person name="Woodage T."/>
            <person name="Zheng X.H."/>
            <person name="Zhong F."/>
        </authorList>
    </citation>
    <scope>NUCLEOTIDE SEQUENCE [LARGE SCALE GENOMIC DNA]</scope>
    <source>
        <strain>BN</strain>
        <strain evidence="2">Sprague-Dawley</strain>
    </source>
</reference>
<proteinExistence type="predicted"/>
<evidence type="ECO:0000313" key="1">
    <source>
        <dbReference type="EMBL" id="EDM03532.1"/>
    </source>
</evidence>
<gene>
    <name evidence="1" type="ORF">rCG_62095</name>
</gene>
<accession>A6HBX8</accession>
<dbReference type="Proteomes" id="UP000234681">
    <property type="component" value="Chromosome 6"/>
</dbReference>
<name>A6HBX8_RAT</name>